<protein>
    <submittedName>
        <fullName evidence="1">Uncharacterized protein</fullName>
    </submittedName>
</protein>
<proteinExistence type="predicted"/>
<dbReference type="Proteomes" id="UP001491310">
    <property type="component" value="Unassembled WGS sequence"/>
</dbReference>
<comment type="caution">
    <text evidence="1">The sequence shown here is derived from an EMBL/GenBank/DDBJ whole genome shotgun (WGS) entry which is preliminary data.</text>
</comment>
<gene>
    <name evidence="1" type="ORF">WJX75_007880</name>
</gene>
<keyword evidence="2" id="KW-1185">Reference proteome</keyword>
<accession>A0ABR2YUK5</accession>
<sequence length="99" mass="11357">MRANIGEADPLKASEMLKDLVARVSFLRMATPKTYRDRRTRHGAETYVLRDGQLVEGRGVADSRVADGTISMDEAMTRHKQLLKRQHFGREPPNVRKFF</sequence>
<organism evidence="1 2">
    <name type="scientific">Coccomyxa subellipsoidea</name>
    <dbReference type="NCBI Taxonomy" id="248742"/>
    <lineage>
        <taxon>Eukaryota</taxon>
        <taxon>Viridiplantae</taxon>
        <taxon>Chlorophyta</taxon>
        <taxon>core chlorophytes</taxon>
        <taxon>Trebouxiophyceae</taxon>
        <taxon>Trebouxiophyceae incertae sedis</taxon>
        <taxon>Coccomyxaceae</taxon>
        <taxon>Coccomyxa</taxon>
    </lineage>
</organism>
<name>A0ABR2YUK5_9CHLO</name>
<dbReference type="EMBL" id="JALJOT010000005">
    <property type="protein sequence ID" value="KAK9915342.1"/>
    <property type="molecule type" value="Genomic_DNA"/>
</dbReference>
<evidence type="ECO:0000313" key="1">
    <source>
        <dbReference type="EMBL" id="KAK9915342.1"/>
    </source>
</evidence>
<reference evidence="1 2" key="1">
    <citation type="journal article" date="2024" name="Nat. Commun.">
        <title>Phylogenomics reveals the evolutionary origins of lichenization in chlorophyte algae.</title>
        <authorList>
            <person name="Puginier C."/>
            <person name="Libourel C."/>
            <person name="Otte J."/>
            <person name="Skaloud P."/>
            <person name="Haon M."/>
            <person name="Grisel S."/>
            <person name="Petersen M."/>
            <person name="Berrin J.G."/>
            <person name="Delaux P.M."/>
            <person name="Dal Grande F."/>
            <person name="Keller J."/>
        </authorList>
    </citation>
    <scope>NUCLEOTIDE SEQUENCE [LARGE SCALE GENOMIC DNA]</scope>
    <source>
        <strain evidence="1 2">SAG 216-7</strain>
    </source>
</reference>
<evidence type="ECO:0000313" key="2">
    <source>
        <dbReference type="Proteomes" id="UP001491310"/>
    </source>
</evidence>